<comment type="caution">
    <text evidence="2">The sequence shown here is derived from an EMBL/GenBank/DDBJ whole genome shotgun (WGS) entry which is preliminary data.</text>
</comment>
<reference evidence="2" key="1">
    <citation type="submission" date="2022-04" db="EMBL/GenBank/DDBJ databases">
        <title>Lysobacter sp. CAU 1642 isolated from sea sand.</title>
        <authorList>
            <person name="Kim W."/>
        </authorList>
    </citation>
    <scope>NUCLEOTIDE SEQUENCE</scope>
    <source>
        <strain evidence="2">CAU 1642</strain>
    </source>
</reference>
<gene>
    <name evidence="2" type="ORF">M0G41_00850</name>
</gene>
<dbReference type="Pfam" id="PF03091">
    <property type="entry name" value="CutA1"/>
    <property type="match status" value="1"/>
</dbReference>
<dbReference type="SUPFAM" id="SSF54913">
    <property type="entry name" value="GlnB-like"/>
    <property type="match status" value="1"/>
</dbReference>
<evidence type="ECO:0000256" key="1">
    <source>
        <dbReference type="ARBA" id="ARBA00010169"/>
    </source>
</evidence>
<evidence type="ECO:0000313" key="3">
    <source>
        <dbReference type="Proteomes" id="UP001431449"/>
    </source>
</evidence>
<dbReference type="EMBL" id="JALNMH010000001">
    <property type="protein sequence ID" value="MCK7592212.1"/>
    <property type="molecule type" value="Genomic_DNA"/>
</dbReference>
<proteinExistence type="inferred from homology"/>
<evidence type="ECO:0000313" key="2">
    <source>
        <dbReference type="EMBL" id="MCK7592212.1"/>
    </source>
</evidence>
<dbReference type="InterPro" id="IPR015867">
    <property type="entry name" value="N-reg_PII/ATP_PRibTrfase_C"/>
</dbReference>
<accession>A0ABT0GDV7</accession>
<name>A0ABT0GDV7_9GAMM</name>
<protein>
    <submittedName>
        <fullName evidence="2">Divalent-cation tolerance protein CutA</fullName>
    </submittedName>
</protein>
<keyword evidence="3" id="KW-1185">Reference proteome</keyword>
<dbReference type="InterPro" id="IPR004323">
    <property type="entry name" value="Ion_tolerance_CutA"/>
</dbReference>
<dbReference type="Gene3D" id="3.30.70.120">
    <property type="match status" value="1"/>
</dbReference>
<dbReference type="Proteomes" id="UP001431449">
    <property type="component" value="Unassembled WGS sequence"/>
</dbReference>
<comment type="similarity">
    <text evidence="1">Belongs to the CutA family.</text>
</comment>
<dbReference type="InterPro" id="IPR011322">
    <property type="entry name" value="N-reg_PII-like_a/b"/>
</dbReference>
<dbReference type="RefSeq" id="WP_248204247.1">
    <property type="nucleotide sequence ID" value="NZ_JALNMH010000001.1"/>
</dbReference>
<organism evidence="2 3">
    <name type="scientific">Pseudomarimonas salicorniae</name>
    <dbReference type="NCBI Taxonomy" id="2933270"/>
    <lineage>
        <taxon>Bacteria</taxon>
        <taxon>Pseudomonadati</taxon>
        <taxon>Pseudomonadota</taxon>
        <taxon>Gammaproteobacteria</taxon>
        <taxon>Lysobacterales</taxon>
        <taxon>Lysobacteraceae</taxon>
        <taxon>Pseudomarimonas</taxon>
    </lineage>
</organism>
<sequence length="108" mass="11552">MRCRLLLSSAPPERAESIGRHLVEQGVAACVSLLPGARSIYPWKGKVEQADESLLLIKSAAEVGVIESALRAVHPYELPELIAVDIQSGLAAYLDWVAAHSRGVPPAD</sequence>
<dbReference type="PANTHER" id="PTHR23419:SF8">
    <property type="entry name" value="FI09726P"/>
    <property type="match status" value="1"/>
</dbReference>
<dbReference type="PANTHER" id="PTHR23419">
    <property type="entry name" value="DIVALENT CATION TOLERANCE CUTA-RELATED"/>
    <property type="match status" value="1"/>
</dbReference>